<dbReference type="AlphaFoldDB" id="A0A1H8ZV14"/>
<dbReference type="InterPro" id="IPR013785">
    <property type="entry name" value="Aldolase_TIM"/>
</dbReference>
<dbReference type="OrthoDB" id="304666at2157"/>
<dbReference type="GO" id="GO:0018580">
    <property type="term" value="F:nitronate monooxygenase activity"/>
    <property type="evidence" value="ECO:0007669"/>
    <property type="project" value="InterPro"/>
</dbReference>
<evidence type="ECO:0000313" key="4">
    <source>
        <dbReference type="EMBL" id="SEP68111.1"/>
    </source>
</evidence>
<sequence length="342" mass="35638">MTLRTPLCELLEIEYPIVQAPIGSATTPRLAAAVSNAGGLGQLAVTWRDLEETRRVVRETRERTDRPFAVNLALDDATTIAATDAHLEAVLDAGARIVTLSFGDAAPYVDRIHDAGGVVTQTVGSAEAARDAVDAGVDAVVTQGLEAGGHVQSEVATTTLVPRVADAVGDAVPIVAAGGIADGRGIAAALALGADGAWLGTRFLATDEAAVHEAYRTRLRESDETDTAYTTLFDKGWPGTPHRVLRNETLERWERAGRPPSGARPGENDVVATTETGEKIERYDEALATPAVDGDIEAMALFAGQSVGLTDDVRPAGTVLETLVSETRAAIAAVPGRSADDG</sequence>
<dbReference type="RefSeq" id="WP_090611996.1">
    <property type="nucleotide sequence ID" value="NZ_FOFD01000001.1"/>
</dbReference>
<dbReference type="CDD" id="cd04730">
    <property type="entry name" value="NPD_like"/>
    <property type="match status" value="1"/>
</dbReference>
<proteinExistence type="predicted"/>
<dbReference type="InterPro" id="IPR004136">
    <property type="entry name" value="NMO"/>
</dbReference>
<name>A0A1H8ZV14_9EURY</name>
<organism evidence="4 5">
    <name type="scientific">Natrinema salaciae</name>
    <dbReference type="NCBI Taxonomy" id="1186196"/>
    <lineage>
        <taxon>Archaea</taxon>
        <taxon>Methanobacteriati</taxon>
        <taxon>Methanobacteriota</taxon>
        <taxon>Stenosarchaea group</taxon>
        <taxon>Halobacteria</taxon>
        <taxon>Halobacteriales</taxon>
        <taxon>Natrialbaceae</taxon>
        <taxon>Natrinema</taxon>
    </lineage>
</organism>
<keyword evidence="5" id="KW-1185">Reference proteome</keyword>
<protein>
    <submittedName>
        <fullName evidence="4">Nitronate monooxygenase</fullName>
    </submittedName>
</protein>
<evidence type="ECO:0000256" key="3">
    <source>
        <dbReference type="ARBA" id="ARBA00023002"/>
    </source>
</evidence>
<dbReference type="SUPFAM" id="SSF51412">
    <property type="entry name" value="Inosine monophosphate dehydrogenase (IMPDH)"/>
    <property type="match status" value="1"/>
</dbReference>
<keyword evidence="4" id="KW-0503">Monooxygenase</keyword>
<evidence type="ECO:0000313" key="5">
    <source>
        <dbReference type="Proteomes" id="UP000199114"/>
    </source>
</evidence>
<dbReference type="PANTHER" id="PTHR32332">
    <property type="entry name" value="2-NITROPROPANE DIOXYGENASE"/>
    <property type="match status" value="1"/>
</dbReference>
<dbReference type="Gene3D" id="3.20.20.70">
    <property type="entry name" value="Aldolase class I"/>
    <property type="match status" value="1"/>
</dbReference>
<keyword evidence="2" id="KW-0288">FMN</keyword>
<dbReference type="PANTHER" id="PTHR32332:SF20">
    <property type="entry name" value="2-NITROPROPANE DIOXYGENASE-LIKE PROTEIN"/>
    <property type="match status" value="1"/>
</dbReference>
<evidence type="ECO:0000256" key="2">
    <source>
        <dbReference type="ARBA" id="ARBA00022643"/>
    </source>
</evidence>
<keyword evidence="1" id="KW-0285">Flavoprotein</keyword>
<accession>A0A1H8ZV14</accession>
<keyword evidence="3" id="KW-0560">Oxidoreductase</keyword>
<evidence type="ECO:0000256" key="1">
    <source>
        <dbReference type="ARBA" id="ARBA00022630"/>
    </source>
</evidence>
<dbReference type="STRING" id="1186196.SAMN04489841_0267"/>
<gene>
    <name evidence="4" type="ORF">SAMN04489841_0267</name>
</gene>
<dbReference type="EMBL" id="FOFD01000001">
    <property type="protein sequence ID" value="SEP68111.1"/>
    <property type="molecule type" value="Genomic_DNA"/>
</dbReference>
<dbReference type="Pfam" id="PF03060">
    <property type="entry name" value="NMO"/>
    <property type="match status" value="1"/>
</dbReference>
<dbReference type="Proteomes" id="UP000199114">
    <property type="component" value="Unassembled WGS sequence"/>
</dbReference>
<dbReference type="SMART" id="SM01240">
    <property type="entry name" value="IMPDH"/>
    <property type="match status" value="1"/>
</dbReference>
<reference evidence="5" key="1">
    <citation type="submission" date="2016-10" db="EMBL/GenBank/DDBJ databases">
        <authorList>
            <person name="Varghese N."/>
            <person name="Submissions S."/>
        </authorList>
    </citation>
    <scope>NUCLEOTIDE SEQUENCE [LARGE SCALE GENOMIC DNA]</scope>
    <source>
        <strain evidence="5">DSM 25055</strain>
    </source>
</reference>